<dbReference type="OrthoDB" id="2515046at2"/>
<feature type="chain" id="PRO_5038975644" evidence="1">
    <location>
        <begin position="28"/>
        <end position="440"/>
    </location>
</feature>
<reference evidence="2 3" key="1">
    <citation type="submission" date="2018-12" db="EMBL/GenBank/DDBJ databases">
        <title>Glycomyces sp. YIM 121974 draft genome.</title>
        <authorList>
            <person name="Li Q."/>
        </authorList>
    </citation>
    <scope>NUCLEOTIDE SEQUENCE [LARGE SCALE GENOMIC DNA]</scope>
    <source>
        <strain evidence="2 3">YIM 121974</strain>
    </source>
</reference>
<comment type="caution">
    <text evidence="2">The sequence shown here is derived from an EMBL/GenBank/DDBJ whole genome shotgun (WGS) entry which is preliminary data.</text>
</comment>
<evidence type="ECO:0000256" key="1">
    <source>
        <dbReference type="SAM" id="SignalP"/>
    </source>
</evidence>
<sequence length="440" mass="46635">MTGLDRRRLLRLAGTTGLGAGALAACASGAEGDPIASGPVTLDLWTHDPGYVTYFTSAATDPAITGDSAWKYSIATTSTSPADVVSRTINQAVAQRPLPNLTGLVIDQFPRVMRSGIAENLFVDLTDVAARFGDGLLKTQPYTVDGRVYAIESDNSISVMWYRADRFADLGIPEDVATWEDLLAIGAEIAADTGEAIGMVSNGDNGAIVNGFTQMLLQRGGSLYDASGELAVLSEESVEVLALMAEGVRTGALLSIADPYGSAAAAAIKDGRLIGTVMPNWYKVYGLEANAPDQAGLWRARTIPRFASGGHIASTLGGTAFAVLKDQAETDAALDFLERAYLTPEGQLARYGFGGYLPTLVDLYDAPEFQEITDPFLGDQRVFEVYAAAANDMPLFYQAADASLLRDSLGGPILRAVNGEIDPEAALREGLRAYERQVAE</sequence>
<dbReference type="Proteomes" id="UP000277256">
    <property type="component" value="Unassembled WGS sequence"/>
</dbReference>
<dbReference type="RefSeq" id="WP_125245885.1">
    <property type="nucleotide sequence ID" value="NZ_RSEB01000001.1"/>
</dbReference>
<dbReference type="InterPro" id="IPR050490">
    <property type="entry name" value="Bact_solute-bd_prot1"/>
</dbReference>
<gene>
    <name evidence="2" type="ORF">EIW28_01130</name>
</gene>
<dbReference type="Gene3D" id="3.40.190.10">
    <property type="entry name" value="Periplasmic binding protein-like II"/>
    <property type="match status" value="1"/>
</dbReference>
<evidence type="ECO:0000313" key="3">
    <source>
        <dbReference type="Proteomes" id="UP000277256"/>
    </source>
</evidence>
<dbReference type="PROSITE" id="PS51318">
    <property type="entry name" value="TAT"/>
    <property type="match status" value="1"/>
</dbReference>
<dbReference type="EMBL" id="RSEB01000001">
    <property type="protein sequence ID" value="RRS01407.1"/>
    <property type="molecule type" value="Genomic_DNA"/>
</dbReference>
<name>A0A426V3G7_9ACTN</name>
<dbReference type="AlphaFoldDB" id="A0A426V3G7"/>
<proteinExistence type="predicted"/>
<dbReference type="InterPro" id="IPR006311">
    <property type="entry name" value="TAT_signal"/>
</dbReference>
<protein>
    <submittedName>
        <fullName evidence="2">Carbohydrate ABC transporter substrate-binding protein</fullName>
    </submittedName>
</protein>
<feature type="signal peptide" evidence="1">
    <location>
        <begin position="1"/>
        <end position="27"/>
    </location>
</feature>
<dbReference type="Pfam" id="PF13416">
    <property type="entry name" value="SBP_bac_8"/>
    <property type="match status" value="1"/>
</dbReference>
<dbReference type="PROSITE" id="PS51257">
    <property type="entry name" value="PROKAR_LIPOPROTEIN"/>
    <property type="match status" value="1"/>
</dbReference>
<organism evidence="2 3">
    <name type="scientific">Glycomyces terrestris</name>
    <dbReference type="NCBI Taxonomy" id="2493553"/>
    <lineage>
        <taxon>Bacteria</taxon>
        <taxon>Bacillati</taxon>
        <taxon>Actinomycetota</taxon>
        <taxon>Actinomycetes</taxon>
        <taxon>Glycomycetales</taxon>
        <taxon>Glycomycetaceae</taxon>
        <taxon>Glycomyces</taxon>
    </lineage>
</organism>
<keyword evidence="3" id="KW-1185">Reference proteome</keyword>
<dbReference type="PANTHER" id="PTHR43649">
    <property type="entry name" value="ARABINOSE-BINDING PROTEIN-RELATED"/>
    <property type="match status" value="1"/>
</dbReference>
<keyword evidence="1" id="KW-0732">Signal</keyword>
<dbReference type="SUPFAM" id="SSF53850">
    <property type="entry name" value="Periplasmic binding protein-like II"/>
    <property type="match status" value="1"/>
</dbReference>
<dbReference type="InterPro" id="IPR006059">
    <property type="entry name" value="SBP"/>
</dbReference>
<evidence type="ECO:0000313" key="2">
    <source>
        <dbReference type="EMBL" id="RRS01407.1"/>
    </source>
</evidence>
<accession>A0A426V3G7</accession>